<evidence type="ECO:0000256" key="2">
    <source>
        <dbReference type="ARBA" id="ARBA00011738"/>
    </source>
</evidence>
<evidence type="ECO:0000256" key="8">
    <source>
        <dbReference type="ARBA" id="ARBA00023163"/>
    </source>
</evidence>
<dbReference type="SUPFAM" id="SSF53098">
    <property type="entry name" value="Ribonuclease H-like"/>
    <property type="match status" value="1"/>
</dbReference>
<accession>A0ABM3QJN3</accession>
<dbReference type="InterPro" id="IPR003656">
    <property type="entry name" value="Znf_BED"/>
</dbReference>
<gene>
    <name evidence="13" type="primary">LOC130459959</name>
    <name evidence="14" type="synonym">LOC130459962</name>
</gene>
<name>A0ABM3QJN3_SPIOL</name>
<dbReference type="PANTHER" id="PTHR46481">
    <property type="entry name" value="ZINC FINGER BED DOMAIN-CONTAINING PROTEIN 4"/>
    <property type="match status" value="1"/>
</dbReference>
<dbReference type="Pfam" id="PF14372">
    <property type="entry name" value="hAT-like_RNase-H"/>
    <property type="match status" value="1"/>
</dbReference>
<dbReference type="RefSeq" id="XP_056683577.1">
    <property type="nucleotide sequence ID" value="XM_056827599.1"/>
</dbReference>
<sequence length="705" mass="81040">MESSQSKMPAFSVESVQPLTEVELEELCKSLPPDKKLKEGRQYLYKRKSKKRGTFWQHYIEFVEGGTLKAECKYCDTTLACDGNKNGSKNVKYHAERCIGNPENKDKGKGQQTELFFEKENDSGKLNYGSGTVNLKDVREALVRMIIIDELPFKHVEKPGFKAFVQVGIPRFIIPSRTTIARDCLKLYYSEREKLKEVFKSCQRVSVTTDTWTSIQRINYMCLTAHFIDNDWKLNKKIINFCPISSHKGEAIGKAVEACLEYWGIEDKLFTVTVDNASSNDVACAYLRRMVQRTGCFSQGKYIHVRCIAHIVNLIVWDGIREHGVCIDRVRNAVKYIKNSPARIDRFKELVQKANIDSKCSLSFDVPTRWNSTYTMLDTAVKFQRVFSGLSLPHGEKENEKPPEYDDWKKVERLITFLKGFYLLTRRISGSLYVTSNTGLTEIASMYDMLNKWEKSLDLDFQAMAVAMKKKFDKYWGDVEKMNMLVYVAAILDPHSKFLVVELTLCDMYGIEKGKKLGSYVKDYTYKLFDEYRMMYSSYMPESGNNGDPMSLDEINDGDYKKNLFDRAKRLKETTGYVNSELDRYINDQLGPLEEEMDALTWWGNNGYRYPTLQRMARDILAIPLSTVASESAFSTGGRHLDPFRSSLSPLMVQALICANDWLKARGLPCVDVEETLKDLEEMEKEIEVDDEDHEVVFVDSVGVL</sequence>
<keyword evidence="3" id="KW-0479">Metal-binding</keyword>
<dbReference type="PROSITE" id="PS50808">
    <property type="entry name" value="ZF_BED"/>
    <property type="match status" value="1"/>
</dbReference>
<dbReference type="RefSeq" id="XP_056683580.1">
    <property type="nucleotide sequence ID" value="XM_056827602.1"/>
</dbReference>
<evidence type="ECO:0000313" key="14">
    <source>
        <dbReference type="RefSeq" id="XP_056683580.1"/>
    </source>
</evidence>
<evidence type="ECO:0000256" key="3">
    <source>
        <dbReference type="ARBA" id="ARBA00022723"/>
    </source>
</evidence>
<keyword evidence="6" id="KW-0805">Transcription regulation</keyword>
<keyword evidence="5" id="KW-0862">Zinc</keyword>
<evidence type="ECO:0000256" key="9">
    <source>
        <dbReference type="ARBA" id="ARBA00023242"/>
    </source>
</evidence>
<keyword evidence="7" id="KW-0238">DNA-binding</keyword>
<keyword evidence="8" id="KW-0804">Transcription</keyword>
<dbReference type="SMART" id="SM00614">
    <property type="entry name" value="ZnF_BED"/>
    <property type="match status" value="1"/>
</dbReference>
<dbReference type="SUPFAM" id="SSF140996">
    <property type="entry name" value="Hermes dimerisation domain"/>
    <property type="match status" value="1"/>
</dbReference>
<evidence type="ECO:0000256" key="1">
    <source>
        <dbReference type="ARBA" id="ARBA00004123"/>
    </source>
</evidence>
<dbReference type="InterPro" id="IPR012337">
    <property type="entry name" value="RNaseH-like_sf"/>
</dbReference>
<dbReference type="GeneID" id="130459959"/>
<dbReference type="Pfam" id="PF05699">
    <property type="entry name" value="Dimer_Tnp_hAT"/>
    <property type="match status" value="1"/>
</dbReference>
<keyword evidence="12" id="KW-1185">Reference proteome</keyword>
<reference evidence="13 14" key="2">
    <citation type="submission" date="2025-05" db="UniProtKB">
        <authorList>
            <consortium name="RefSeq"/>
        </authorList>
    </citation>
    <scope>IDENTIFICATION</scope>
    <source>
        <tissue evidence="13 14">Leaf</tissue>
    </source>
</reference>
<organism evidence="12 13">
    <name type="scientific">Spinacia oleracea</name>
    <name type="common">Spinach</name>
    <dbReference type="NCBI Taxonomy" id="3562"/>
    <lineage>
        <taxon>Eukaryota</taxon>
        <taxon>Viridiplantae</taxon>
        <taxon>Streptophyta</taxon>
        <taxon>Embryophyta</taxon>
        <taxon>Tracheophyta</taxon>
        <taxon>Spermatophyta</taxon>
        <taxon>Magnoliopsida</taxon>
        <taxon>eudicotyledons</taxon>
        <taxon>Gunneridae</taxon>
        <taxon>Pentapetalae</taxon>
        <taxon>Caryophyllales</taxon>
        <taxon>Chenopodiaceae</taxon>
        <taxon>Chenopodioideae</taxon>
        <taxon>Anserineae</taxon>
        <taxon>Spinacia</taxon>
    </lineage>
</organism>
<dbReference type="PANTHER" id="PTHR46481:SF7">
    <property type="entry name" value="ZINC FINGER BED DOMAIN-CONTAINING PROTEIN RICESLEEPER 2-LIKE"/>
    <property type="match status" value="1"/>
</dbReference>
<evidence type="ECO:0000313" key="13">
    <source>
        <dbReference type="RefSeq" id="XP_056683577.1"/>
    </source>
</evidence>
<reference evidence="12" key="1">
    <citation type="journal article" date="2021" name="Nat. Commun.">
        <title>Genomic analyses provide insights into spinach domestication and the genetic basis of agronomic traits.</title>
        <authorList>
            <person name="Cai X."/>
            <person name="Sun X."/>
            <person name="Xu C."/>
            <person name="Sun H."/>
            <person name="Wang X."/>
            <person name="Ge C."/>
            <person name="Zhang Z."/>
            <person name="Wang Q."/>
            <person name="Fei Z."/>
            <person name="Jiao C."/>
            <person name="Wang Q."/>
        </authorList>
    </citation>
    <scope>NUCLEOTIDE SEQUENCE [LARGE SCALE GENOMIC DNA]</scope>
    <source>
        <strain evidence="12">cv. Varoflay</strain>
    </source>
</reference>
<evidence type="ECO:0000256" key="10">
    <source>
        <dbReference type="PROSITE-ProRule" id="PRU00027"/>
    </source>
</evidence>
<feature type="domain" description="BED-type" evidence="11">
    <location>
        <begin position="50"/>
        <end position="97"/>
    </location>
</feature>
<evidence type="ECO:0000259" key="11">
    <source>
        <dbReference type="PROSITE" id="PS50808"/>
    </source>
</evidence>
<dbReference type="InterPro" id="IPR025525">
    <property type="entry name" value="hAT-like_transposase_RNase-H"/>
</dbReference>
<protein>
    <submittedName>
        <fullName evidence="13 14">Zinc finger BED domain-containing protein RICESLEEPER 2-like</fullName>
    </submittedName>
</protein>
<comment type="subcellular location">
    <subcellularLocation>
        <location evidence="1">Nucleus</location>
    </subcellularLocation>
</comment>
<dbReference type="Proteomes" id="UP000813463">
    <property type="component" value="Chromosome 4"/>
</dbReference>
<dbReference type="InterPro" id="IPR052035">
    <property type="entry name" value="ZnF_BED_domain_contain"/>
</dbReference>
<comment type="subunit">
    <text evidence="2">Homodimer.</text>
</comment>
<keyword evidence="9" id="KW-0539">Nucleus</keyword>
<evidence type="ECO:0000256" key="5">
    <source>
        <dbReference type="ARBA" id="ARBA00022833"/>
    </source>
</evidence>
<proteinExistence type="predicted"/>
<evidence type="ECO:0000256" key="7">
    <source>
        <dbReference type="ARBA" id="ARBA00023125"/>
    </source>
</evidence>
<evidence type="ECO:0000256" key="4">
    <source>
        <dbReference type="ARBA" id="ARBA00022771"/>
    </source>
</evidence>
<evidence type="ECO:0000256" key="6">
    <source>
        <dbReference type="ARBA" id="ARBA00023015"/>
    </source>
</evidence>
<keyword evidence="4 10" id="KW-0863">Zinc-finger</keyword>
<dbReference type="InterPro" id="IPR008906">
    <property type="entry name" value="HATC_C_dom"/>
</dbReference>
<evidence type="ECO:0000313" key="12">
    <source>
        <dbReference type="Proteomes" id="UP000813463"/>
    </source>
</evidence>